<dbReference type="EMBL" id="CM008054">
    <property type="protein sequence ID" value="PAN47624.1"/>
    <property type="molecule type" value="Genomic_DNA"/>
</dbReference>
<dbReference type="Gramene" id="PAN47624">
    <property type="protein sequence ID" value="PAN47624"/>
    <property type="gene ID" value="PAHAL_9G265200"/>
</dbReference>
<dbReference type="Proteomes" id="UP000243499">
    <property type="component" value="Chromosome 9"/>
</dbReference>
<name>A0A2S3IMK8_9POAL</name>
<reference evidence="1" key="1">
    <citation type="submission" date="2018-04" db="EMBL/GenBank/DDBJ databases">
        <title>WGS assembly of Panicum hallii.</title>
        <authorList>
            <person name="Lovell J."/>
            <person name="Jenkins J."/>
            <person name="Lowry D."/>
            <person name="Mamidi S."/>
            <person name="Sreedasyam A."/>
            <person name="Weng X."/>
            <person name="Barry K."/>
            <person name="Bonette J."/>
            <person name="Campitelli B."/>
            <person name="Daum C."/>
            <person name="Gordon S."/>
            <person name="Gould B."/>
            <person name="Lipzen A."/>
            <person name="Macqueen A."/>
            <person name="Palacio-Mejia J."/>
            <person name="Plott C."/>
            <person name="Shakirov E."/>
            <person name="Shu S."/>
            <person name="Yoshinaga Y."/>
            <person name="Zane M."/>
            <person name="Rokhsar D."/>
            <person name="Grimwood J."/>
            <person name="Schmutz J."/>
            <person name="Juenger T."/>
        </authorList>
    </citation>
    <scope>NUCLEOTIDE SEQUENCE [LARGE SCALE GENOMIC DNA]</scope>
    <source>
        <strain evidence="1">FIL2</strain>
    </source>
</reference>
<sequence length="123" mass="13043">MSASRSRVVAAAPCDGDISSMPQGGSWLEVVGSGCRRRGRMGGVGNVGTIGNEATLISGVGCESTNPRWLMEKPLTKLAMARVERIRKGSLQFNEIVEEQGAHCADGGKLLMRVIWGKKKGKG</sequence>
<organism evidence="1">
    <name type="scientific">Panicum hallii</name>
    <dbReference type="NCBI Taxonomy" id="206008"/>
    <lineage>
        <taxon>Eukaryota</taxon>
        <taxon>Viridiplantae</taxon>
        <taxon>Streptophyta</taxon>
        <taxon>Embryophyta</taxon>
        <taxon>Tracheophyta</taxon>
        <taxon>Spermatophyta</taxon>
        <taxon>Magnoliopsida</taxon>
        <taxon>Liliopsida</taxon>
        <taxon>Poales</taxon>
        <taxon>Poaceae</taxon>
        <taxon>PACMAD clade</taxon>
        <taxon>Panicoideae</taxon>
        <taxon>Panicodae</taxon>
        <taxon>Paniceae</taxon>
        <taxon>Panicinae</taxon>
        <taxon>Panicum</taxon>
        <taxon>Panicum sect. Panicum</taxon>
    </lineage>
</organism>
<dbReference type="AlphaFoldDB" id="A0A2S3IMK8"/>
<accession>A0A2S3IMK8</accession>
<evidence type="ECO:0000313" key="1">
    <source>
        <dbReference type="EMBL" id="PAN47624.1"/>
    </source>
</evidence>
<proteinExistence type="predicted"/>
<gene>
    <name evidence="1" type="ORF">PAHAL_9G265200</name>
</gene>
<protein>
    <submittedName>
        <fullName evidence="1">Uncharacterized protein</fullName>
    </submittedName>
</protein>